<reference evidence="1" key="1">
    <citation type="submission" date="2019-10" db="EMBL/GenBank/DDBJ databases">
        <authorList>
            <consortium name="DOE Joint Genome Institute"/>
            <person name="Kuo A."/>
            <person name="Miyauchi S."/>
            <person name="Kiss E."/>
            <person name="Drula E."/>
            <person name="Kohler A."/>
            <person name="Sanchez-Garcia M."/>
            <person name="Andreopoulos B."/>
            <person name="Barry K.W."/>
            <person name="Bonito G."/>
            <person name="Buee M."/>
            <person name="Carver A."/>
            <person name="Chen C."/>
            <person name="Cichocki N."/>
            <person name="Clum A."/>
            <person name="Culley D."/>
            <person name="Crous P.W."/>
            <person name="Fauchery L."/>
            <person name="Girlanda M."/>
            <person name="Hayes R."/>
            <person name="Keri Z."/>
            <person name="Labutti K."/>
            <person name="Lipzen A."/>
            <person name="Lombard V."/>
            <person name="Magnuson J."/>
            <person name="Maillard F."/>
            <person name="Morin E."/>
            <person name="Murat C."/>
            <person name="Nolan M."/>
            <person name="Ohm R."/>
            <person name="Pangilinan J."/>
            <person name="Pereira M."/>
            <person name="Perotto S."/>
            <person name="Peter M."/>
            <person name="Riley R."/>
            <person name="Sitrit Y."/>
            <person name="Stielow B."/>
            <person name="Szollosi G."/>
            <person name="Zifcakova L."/>
            <person name="Stursova M."/>
            <person name="Spatafora J.W."/>
            <person name="Tedersoo L."/>
            <person name="Vaario L.-M."/>
            <person name="Yamada A."/>
            <person name="Yan M."/>
            <person name="Wang P."/>
            <person name="Xu J."/>
            <person name="Bruns T."/>
            <person name="Baldrian P."/>
            <person name="Vilgalys R."/>
            <person name="Henrissat B."/>
            <person name="Grigoriev I.V."/>
            <person name="Hibbett D."/>
            <person name="Nagy L.G."/>
            <person name="Martin F.M."/>
        </authorList>
    </citation>
    <scope>NUCLEOTIDE SEQUENCE</scope>
    <source>
        <strain evidence="1">P2</strain>
    </source>
</reference>
<organism evidence="1 2">
    <name type="scientific">Thelephora ganbajun</name>
    <name type="common">Ganba fungus</name>
    <dbReference type="NCBI Taxonomy" id="370292"/>
    <lineage>
        <taxon>Eukaryota</taxon>
        <taxon>Fungi</taxon>
        <taxon>Dikarya</taxon>
        <taxon>Basidiomycota</taxon>
        <taxon>Agaricomycotina</taxon>
        <taxon>Agaricomycetes</taxon>
        <taxon>Thelephorales</taxon>
        <taxon>Thelephoraceae</taxon>
        <taxon>Thelephora</taxon>
    </lineage>
</organism>
<keyword evidence="2" id="KW-1185">Reference proteome</keyword>
<evidence type="ECO:0000313" key="2">
    <source>
        <dbReference type="Proteomes" id="UP000886501"/>
    </source>
</evidence>
<gene>
    <name evidence="1" type="ORF">BDM02DRAFT_3113346</name>
</gene>
<dbReference type="EMBL" id="MU117994">
    <property type="protein sequence ID" value="KAF9649710.1"/>
    <property type="molecule type" value="Genomic_DNA"/>
</dbReference>
<name>A0ACB6ZJX2_THEGA</name>
<dbReference type="Proteomes" id="UP000886501">
    <property type="component" value="Unassembled WGS sequence"/>
</dbReference>
<proteinExistence type="predicted"/>
<evidence type="ECO:0000313" key="1">
    <source>
        <dbReference type="EMBL" id="KAF9649710.1"/>
    </source>
</evidence>
<reference evidence="1" key="2">
    <citation type="journal article" date="2020" name="Nat. Commun.">
        <title>Large-scale genome sequencing of mycorrhizal fungi provides insights into the early evolution of symbiotic traits.</title>
        <authorList>
            <person name="Miyauchi S."/>
            <person name="Kiss E."/>
            <person name="Kuo A."/>
            <person name="Drula E."/>
            <person name="Kohler A."/>
            <person name="Sanchez-Garcia M."/>
            <person name="Morin E."/>
            <person name="Andreopoulos B."/>
            <person name="Barry K.W."/>
            <person name="Bonito G."/>
            <person name="Buee M."/>
            <person name="Carver A."/>
            <person name="Chen C."/>
            <person name="Cichocki N."/>
            <person name="Clum A."/>
            <person name="Culley D."/>
            <person name="Crous P.W."/>
            <person name="Fauchery L."/>
            <person name="Girlanda M."/>
            <person name="Hayes R.D."/>
            <person name="Keri Z."/>
            <person name="LaButti K."/>
            <person name="Lipzen A."/>
            <person name="Lombard V."/>
            <person name="Magnuson J."/>
            <person name="Maillard F."/>
            <person name="Murat C."/>
            <person name="Nolan M."/>
            <person name="Ohm R.A."/>
            <person name="Pangilinan J."/>
            <person name="Pereira M.F."/>
            <person name="Perotto S."/>
            <person name="Peter M."/>
            <person name="Pfister S."/>
            <person name="Riley R."/>
            <person name="Sitrit Y."/>
            <person name="Stielow J.B."/>
            <person name="Szollosi G."/>
            <person name="Zifcakova L."/>
            <person name="Stursova M."/>
            <person name="Spatafora J.W."/>
            <person name="Tedersoo L."/>
            <person name="Vaario L.M."/>
            <person name="Yamada A."/>
            <person name="Yan M."/>
            <person name="Wang P."/>
            <person name="Xu J."/>
            <person name="Bruns T."/>
            <person name="Baldrian P."/>
            <person name="Vilgalys R."/>
            <person name="Dunand C."/>
            <person name="Henrissat B."/>
            <person name="Grigoriev I.V."/>
            <person name="Hibbett D."/>
            <person name="Nagy L.G."/>
            <person name="Martin F.M."/>
        </authorList>
    </citation>
    <scope>NUCLEOTIDE SEQUENCE</scope>
    <source>
        <strain evidence="1">P2</strain>
    </source>
</reference>
<accession>A0ACB6ZJX2</accession>
<protein>
    <submittedName>
        <fullName evidence="1">Uncharacterized protein</fullName>
    </submittedName>
</protein>
<comment type="caution">
    <text evidence="1">The sequence shown here is derived from an EMBL/GenBank/DDBJ whole genome shotgun (WGS) entry which is preliminary data.</text>
</comment>
<sequence length="76" mass="9027">MAAFQVVKVSSKAVPTAEKRDFCYSDPYKNRLYAVKRQRKVDIRYRQFHREVHILARFKGSSWLLSLISAFYGIRK</sequence>